<dbReference type="InterPro" id="IPR006683">
    <property type="entry name" value="Thioestr_dom"/>
</dbReference>
<feature type="compositionally biased region" description="Polar residues" evidence="24">
    <location>
        <begin position="1"/>
        <end position="10"/>
    </location>
</feature>
<reference evidence="26 27" key="1">
    <citation type="journal article" date="2019" name="Emerg. Microbes Infect.">
        <title>Comprehensive subspecies identification of 175 nontuberculous mycobacteria species based on 7547 genomic profiles.</title>
        <authorList>
            <person name="Matsumoto Y."/>
            <person name="Kinjo T."/>
            <person name="Motooka D."/>
            <person name="Nabeya D."/>
            <person name="Jung N."/>
            <person name="Uechi K."/>
            <person name="Horii T."/>
            <person name="Iida T."/>
            <person name="Fujita J."/>
            <person name="Nakamura S."/>
        </authorList>
    </citation>
    <scope>NUCLEOTIDE SEQUENCE [LARGE SCALE GENOMIC DNA]</scope>
    <source>
        <strain evidence="26 27">JCM 12404</strain>
    </source>
</reference>
<keyword evidence="6" id="KW-0053">Apoptosis</keyword>
<keyword evidence="9" id="KW-0809">Transit peptide</keyword>
<dbReference type="Pfam" id="PF03061">
    <property type="entry name" value="4HBT"/>
    <property type="match status" value="1"/>
</dbReference>
<evidence type="ECO:0000256" key="10">
    <source>
        <dbReference type="ARBA" id="ARBA00023098"/>
    </source>
</evidence>
<evidence type="ECO:0000256" key="24">
    <source>
        <dbReference type="SAM" id="MobiDB-lite"/>
    </source>
</evidence>
<keyword evidence="27" id="KW-1185">Reference proteome</keyword>
<dbReference type="CDD" id="cd03443">
    <property type="entry name" value="PaaI_thioesterase"/>
    <property type="match status" value="1"/>
</dbReference>
<feature type="region of interest" description="Disordered" evidence="24">
    <location>
        <begin position="1"/>
        <end position="23"/>
    </location>
</feature>
<evidence type="ECO:0000256" key="12">
    <source>
        <dbReference type="ARBA" id="ARBA00023273"/>
    </source>
</evidence>
<dbReference type="PANTHER" id="PTHR12418:SF19">
    <property type="entry name" value="ACYL-COENZYME A THIOESTERASE THEM4"/>
    <property type="match status" value="1"/>
</dbReference>
<name>A0A7I7KUM2_9MYCO</name>
<evidence type="ECO:0000256" key="16">
    <source>
        <dbReference type="ARBA" id="ARBA00038848"/>
    </source>
</evidence>
<dbReference type="AlphaFoldDB" id="A0A7I7KUM2"/>
<dbReference type="Proteomes" id="UP000465866">
    <property type="component" value="Chromosome"/>
</dbReference>
<evidence type="ECO:0000256" key="15">
    <source>
        <dbReference type="ARBA" id="ARBA00038456"/>
    </source>
</evidence>
<dbReference type="InterPro" id="IPR052365">
    <property type="entry name" value="THEM4/THEM5_acyl-CoA_thioest"/>
</dbReference>
<evidence type="ECO:0000256" key="19">
    <source>
        <dbReference type="ARBA" id="ARBA00047588"/>
    </source>
</evidence>
<evidence type="ECO:0000256" key="3">
    <source>
        <dbReference type="ARBA" id="ARBA00004632"/>
    </source>
</evidence>
<evidence type="ECO:0000256" key="23">
    <source>
        <dbReference type="ARBA" id="ARBA00048180"/>
    </source>
</evidence>
<evidence type="ECO:0000256" key="5">
    <source>
        <dbReference type="ARBA" id="ARBA00022490"/>
    </source>
</evidence>
<keyword evidence="7" id="KW-0378">Hydrolase</keyword>
<evidence type="ECO:0000256" key="6">
    <source>
        <dbReference type="ARBA" id="ARBA00022703"/>
    </source>
</evidence>
<comment type="subcellular location">
    <subcellularLocation>
        <location evidence="3">Cell projection</location>
        <location evidence="3">Ruffle membrane</location>
    </subcellularLocation>
    <subcellularLocation>
        <location evidence="2">Cytoplasm</location>
    </subcellularLocation>
    <subcellularLocation>
        <location evidence="1">Membrane</location>
        <topology evidence="1">Peripheral membrane protein</topology>
    </subcellularLocation>
</comment>
<dbReference type="EMBL" id="AP022569">
    <property type="protein sequence ID" value="BBX45633.1"/>
    <property type="molecule type" value="Genomic_DNA"/>
</dbReference>
<dbReference type="GO" id="GO:0016787">
    <property type="term" value="F:hydrolase activity"/>
    <property type="evidence" value="ECO:0007669"/>
    <property type="project" value="UniProtKB-KW"/>
</dbReference>
<evidence type="ECO:0000256" key="4">
    <source>
        <dbReference type="ARBA" id="ARBA00022475"/>
    </source>
</evidence>
<comment type="catalytic activity">
    <reaction evidence="23">
        <text>tetradecanoyl-CoA + H2O = tetradecanoate + CoA + H(+)</text>
        <dbReference type="Rhea" id="RHEA:40119"/>
        <dbReference type="ChEBI" id="CHEBI:15377"/>
        <dbReference type="ChEBI" id="CHEBI:15378"/>
        <dbReference type="ChEBI" id="CHEBI:30807"/>
        <dbReference type="ChEBI" id="CHEBI:57287"/>
        <dbReference type="ChEBI" id="CHEBI:57385"/>
    </reaction>
    <physiologicalReaction direction="left-to-right" evidence="23">
        <dbReference type="Rhea" id="RHEA:40120"/>
    </physiologicalReaction>
</comment>
<dbReference type="GO" id="GO:0005737">
    <property type="term" value="C:cytoplasm"/>
    <property type="evidence" value="ECO:0007669"/>
    <property type="project" value="UniProtKB-SubCell"/>
</dbReference>
<dbReference type="SUPFAM" id="SSF54637">
    <property type="entry name" value="Thioesterase/thiol ester dehydrase-isomerase"/>
    <property type="match status" value="1"/>
</dbReference>
<dbReference type="GO" id="GO:0016020">
    <property type="term" value="C:membrane"/>
    <property type="evidence" value="ECO:0007669"/>
    <property type="project" value="UniProtKB-SubCell"/>
</dbReference>
<dbReference type="InterPro" id="IPR029069">
    <property type="entry name" value="HotDog_dom_sf"/>
</dbReference>
<feature type="domain" description="Thioesterase" evidence="25">
    <location>
        <begin position="121"/>
        <end position="193"/>
    </location>
</feature>
<evidence type="ECO:0000256" key="17">
    <source>
        <dbReference type="ARBA" id="ARBA00040123"/>
    </source>
</evidence>
<dbReference type="GO" id="GO:0006631">
    <property type="term" value="P:fatty acid metabolic process"/>
    <property type="evidence" value="ECO:0007669"/>
    <property type="project" value="UniProtKB-KW"/>
</dbReference>
<keyword evidence="12" id="KW-0966">Cell projection</keyword>
<dbReference type="PANTHER" id="PTHR12418">
    <property type="entry name" value="ACYL-COENZYME A THIOESTERASE THEM4"/>
    <property type="match status" value="1"/>
</dbReference>
<evidence type="ECO:0000256" key="1">
    <source>
        <dbReference type="ARBA" id="ARBA00004170"/>
    </source>
</evidence>
<comment type="catalytic activity">
    <reaction evidence="13">
        <text>(5Z,8Z,11Z,14Z)-eicosatetraenoyl-CoA + H2O = (5Z,8Z,11Z,14Z)-eicosatetraenoate + CoA + H(+)</text>
        <dbReference type="Rhea" id="RHEA:40151"/>
        <dbReference type="ChEBI" id="CHEBI:15377"/>
        <dbReference type="ChEBI" id="CHEBI:15378"/>
        <dbReference type="ChEBI" id="CHEBI:32395"/>
        <dbReference type="ChEBI" id="CHEBI:57287"/>
        <dbReference type="ChEBI" id="CHEBI:57368"/>
    </reaction>
    <physiologicalReaction direction="left-to-right" evidence="13">
        <dbReference type="Rhea" id="RHEA:40152"/>
    </physiologicalReaction>
</comment>
<evidence type="ECO:0000256" key="13">
    <source>
        <dbReference type="ARBA" id="ARBA00035852"/>
    </source>
</evidence>
<evidence type="ECO:0000256" key="11">
    <source>
        <dbReference type="ARBA" id="ARBA00023136"/>
    </source>
</evidence>
<evidence type="ECO:0000313" key="26">
    <source>
        <dbReference type="EMBL" id="BBX45633.1"/>
    </source>
</evidence>
<keyword evidence="11" id="KW-0472">Membrane</keyword>
<comment type="catalytic activity">
    <reaction evidence="19">
        <text>octanoyl-CoA + H2O = octanoate + CoA + H(+)</text>
        <dbReference type="Rhea" id="RHEA:30143"/>
        <dbReference type="ChEBI" id="CHEBI:15377"/>
        <dbReference type="ChEBI" id="CHEBI:15378"/>
        <dbReference type="ChEBI" id="CHEBI:25646"/>
        <dbReference type="ChEBI" id="CHEBI:57287"/>
        <dbReference type="ChEBI" id="CHEBI:57386"/>
    </reaction>
    <physiologicalReaction direction="left-to-right" evidence="19">
        <dbReference type="Rhea" id="RHEA:30144"/>
    </physiologicalReaction>
</comment>
<keyword evidence="10" id="KW-0443">Lipid metabolism</keyword>
<comment type="catalytic activity">
    <reaction evidence="21">
        <text>decanoyl-CoA + H2O = decanoate + CoA + H(+)</text>
        <dbReference type="Rhea" id="RHEA:40059"/>
        <dbReference type="ChEBI" id="CHEBI:15377"/>
        <dbReference type="ChEBI" id="CHEBI:15378"/>
        <dbReference type="ChEBI" id="CHEBI:27689"/>
        <dbReference type="ChEBI" id="CHEBI:57287"/>
        <dbReference type="ChEBI" id="CHEBI:61430"/>
    </reaction>
    <physiologicalReaction direction="left-to-right" evidence="21">
        <dbReference type="Rhea" id="RHEA:40060"/>
    </physiologicalReaction>
</comment>
<accession>A0A7I7KUM2</accession>
<evidence type="ECO:0000256" key="9">
    <source>
        <dbReference type="ARBA" id="ARBA00022946"/>
    </source>
</evidence>
<dbReference type="Gene3D" id="3.10.129.10">
    <property type="entry name" value="Hotdog Thioesterase"/>
    <property type="match status" value="1"/>
</dbReference>
<evidence type="ECO:0000256" key="22">
    <source>
        <dbReference type="ARBA" id="ARBA00048074"/>
    </source>
</evidence>
<keyword evidence="4" id="KW-1003">Cell membrane</keyword>
<evidence type="ECO:0000259" key="25">
    <source>
        <dbReference type="Pfam" id="PF03061"/>
    </source>
</evidence>
<dbReference type="RefSeq" id="WP_163775899.1">
    <property type="nucleotide sequence ID" value="NZ_AP022569.1"/>
</dbReference>
<evidence type="ECO:0000256" key="21">
    <source>
        <dbReference type="ARBA" id="ARBA00047969"/>
    </source>
</evidence>
<evidence type="ECO:0000256" key="2">
    <source>
        <dbReference type="ARBA" id="ARBA00004496"/>
    </source>
</evidence>
<evidence type="ECO:0000256" key="18">
    <source>
        <dbReference type="ARBA" id="ARBA00043210"/>
    </source>
</evidence>
<comment type="catalytic activity">
    <reaction evidence="22">
        <text>dodecanoyl-CoA + H2O = dodecanoate + CoA + H(+)</text>
        <dbReference type="Rhea" id="RHEA:30135"/>
        <dbReference type="ChEBI" id="CHEBI:15377"/>
        <dbReference type="ChEBI" id="CHEBI:15378"/>
        <dbReference type="ChEBI" id="CHEBI:18262"/>
        <dbReference type="ChEBI" id="CHEBI:57287"/>
        <dbReference type="ChEBI" id="CHEBI:57375"/>
    </reaction>
    <physiologicalReaction direction="left-to-right" evidence="22">
        <dbReference type="Rhea" id="RHEA:30136"/>
    </physiologicalReaction>
</comment>
<gene>
    <name evidence="26" type="ORF">MCOO_16480</name>
</gene>
<evidence type="ECO:0000313" key="27">
    <source>
        <dbReference type="Proteomes" id="UP000465866"/>
    </source>
</evidence>
<evidence type="ECO:0000256" key="8">
    <source>
        <dbReference type="ARBA" id="ARBA00022832"/>
    </source>
</evidence>
<comment type="catalytic activity">
    <reaction evidence="14">
        <text>(9Z)-octadecenoyl-CoA + H2O = (9Z)-octadecenoate + CoA + H(+)</text>
        <dbReference type="Rhea" id="RHEA:40139"/>
        <dbReference type="ChEBI" id="CHEBI:15377"/>
        <dbReference type="ChEBI" id="CHEBI:15378"/>
        <dbReference type="ChEBI" id="CHEBI:30823"/>
        <dbReference type="ChEBI" id="CHEBI:57287"/>
        <dbReference type="ChEBI" id="CHEBI:57387"/>
    </reaction>
    <physiologicalReaction direction="left-to-right" evidence="14">
        <dbReference type="Rhea" id="RHEA:40140"/>
    </physiologicalReaction>
</comment>
<dbReference type="KEGG" id="mcoo:MCOO_16480"/>
<protein>
    <recommendedName>
        <fullName evidence="17">Acyl-coenzyme A thioesterase THEM4</fullName>
        <ecNumber evidence="16">3.1.2.2</ecNumber>
    </recommendedName>
    <alternativeName>
        <fullName evidence="18">Thioesterase superfamily member 4</fullName>
    </alternativeName>
</protein>
<keyword evidence="5" id="KW-0963">Cytoplasm</keyword>
<keyword evidence="8" id="KW-0276">Fatty acid metabolism</keyword>
<sequence>MTEASKTASASRGGFPDVRPVEDAPPELGRFVAALHRLQDLTVSTRPDPALWAAAAEHVESAGALLDGHQVSEVEAVAGRVLSLPGLGHPLLPPWTITSAGPDGVTMAGHFTQSHVGGNQAVHGGMIPLLYDWLCGMVVTCAEIRPTRTAYLHVDYRKITPIDEPLTAHGRVSELDGRKAFVTATMTAADGTVLTEANGLMVRLLPHQP</sequence>
<evidence type="ECO:0000256" key="7">
    <source>
        <dbReference type="ARBA" id="ARBA00022801"/>
    </source>
</evidence>
<comment type="similarity">
    <text evidence="15">Belongs to the THEM4/THEM5 thioesterase family.</text>
</comment>
<organism evidence="26 27">
    <name type="scientific">Mycobacterium cookii</name>
    <dbReference type="NCBI Taxonomy" id="1775"/>
    <lineage>
        <taxon>Bacteria</taxon>
        <taxon>Bacillati</taxon>
        <taxon>Actinomycetota</taxon>
        <taxon>Actinomycetes</taxon>
        <taxon>Mycobacteriales</taxon>
        <taxon>Mycobacteriaceae</taxon>
        <taxon>Mycobacterium</taxon>
    </lineage>
</organism>
<evidence type="ECO:0000256" key="14">
    <source>
        <dbReference type="ARBA" id="ARBA00037002"/>
    </source>
</evidence>
<proteinExistence type="inferred from homology"/>
<comment type="catalytic activity">
    <reaction evidence="20">
        <text>hexadecanoyl-CoA + H2O = hexadecanoate + CoA + H(+)</text>
        <dbReference type="Rhea" id="RHEA:16645"/>
        <dbReference type="ChEBI" id="CHEBI:7896"/>
        <dbReference type="ChEBI" id="CHEBI:15377"/>
        <dbReference type="ChEBI" id="CHEBI:15378"/>
        <dbReference type="ChEBI" id="CHEBI:57287"/>
        <dbReference type="ChEBI" id="CHEBI:57379"/>
        <dbReference type="EC" id="3.1.2.2"/>
    </reaction>
    <physiologicalReaction direction="left-to-right" evidence="20">
        <dbReference type="Rhea" id="RHEA:16646"/>
    </physiologicalReaction>
</comment>
<evidence type="ECO:0000256" key="20">
    <source>
        <dbReference type="ARBA" id="ARBA00047734"/>
    </source>
</evidence>
<dbReference type="EC" id="3.1.2.2" evidence="16"/>